<proteinExistence type="predicted"/>
<gene>
    <name evidence="1" type="ORF">FVB9532_00919</name>
</gene>
<protein>
    <submittedName>
        <fullName evidence="1">Uncharacterized protein</fullName>
    </submittedName>
</protein>
<accession>A0AC61Y5R6</accession>
<keyword evidence="2" id="KW-1185">Reference proteome</keyword>
<reference evidence="1" key="1">
    <citation type="submission" date="2019-09" db="EMBL/GenBank/DDBJ databases">
        <authorList>
            <person name="Rodrigo-Torres L."/>
            <person name="Arahal R. D."/>
            <person name="Lucena T."/>
        </authorList>
    </citation>
    <scope>NUCLEOTIDE SEQUENCE</scope>
    <source>
        <strain evidence="1">ISS653</strain>
    </source>
</reference>
<organism evidence="1 2">
    <name type="scientific">Mesonia oceanica</name>
    <dbReference type="NCBI Taxonomy" id="2687242"/>
    <lineage>
        <taxon>Bacteria</taxon>
        <taxon>Pseudomonadati</taxon>
        <taxon>Bacteroidota</taxon>
        <taxon>Flavobacteriia</taxon>
        <taxon>Flavobacteriales</taxon>
        <taxon>Flavobacteriaceae</taxon>
        <taxon>Mesonia</taxon>
    </lineage>
</organism>
<dbReference type="Proteomes" id="UP000356253">
    <property type="component" value="Unassembled WGS sequence"/>
</dbReference>
<evidence type="ECO:0000313" key="1">
    <source>
        <dbReference type="EMBL" id="VVU99663.1"/>
    </source>
</evidence>
<sequence>MKKFKFYLTSMAIAAIFAACSDDDDNNSTPDNPNGEVRDEIIASQDDPDLDPEALFGDVTGNVTLSADTEWNLTGALEVKENATLTIEPGTVIRAAAGGTDVYIAIEQGAKIDAQGTATEPILITSAAANPRSGDWGGLMLAGYAPINTGDTAETEVAGITYGGNDAADNSGKINYLILEYTGARIGGEQEFNGLTLYGVGNGTSVKNIVINNGDDDGIEWFGGTVNVENALVINAKDDWFDWTEGWNGEGTNFYGLRRVGFNDVTEDPRGIEADNNSNNNDASPRSNPTITNLTLHHQSTITMADMIKIRRGSSVTINNGLVAIVAAEGEDAGEASDFIDLTDGSGPASSMTEINVSAIGDIDATDIKNEVGATINVTPGNTGTDKSIFDWATQWVGELPNLME</sequence>
<comment type="caution">
    <text evidence="1">The sequence shown here is derived from an EMBL/GenBank/DDBJ whole genome shotgun (WGS) entry which is preliminary data.</text>
</comment>
<name>A0AC61Y5R6_9FLAO</name>
<evidence type="ECO:0000313" key="2">
    <source>
        <dbReference type="Proteomes" id="UP000356253"/>
    </source>
</evidence>
<dbReference type="EMBL" id="CABVMM010000003">
    <property type="protein sequence ID" value="VVU99663.1"/>
    <property type="molecule type" value="Genomic_DNA"/>
</dbReference>